<evidence type="ECO:0000256" key="5">
    <source>
        <dbReference type="ARBA" id="ARBA00022927"/>
    </source>
</evidence>
<dbReference type="GO" id="GO:0005634">
    <property type="term" value="C:nucleus"/>
    <property type="evidence" value="ECO:0007669"/>
    <property type="project" value="UniProtKB-SubCell"/>
</dbReference>
<sequence>MTGEFEKRYDATIGVEVRSLPFHTNLGKIIFNVWDTAGQEKFGGLRDGYYIGGQCAIIMFDVTSRITYRNVPNWHKDLIRVCENIPIVLCGNKVDIKDPCKPRLILLRIATILCCIMIILCILLIVYDILVLIDPTRCFFLNCDNAQVTYQVNSTYNTTITGWPLNISWPNYFQTNMNGKRILQSIQIFCAALFILFCSLYILTYIIYRRIYLDQGTIDKSDQHTFVRHKTVTSPITRSNSIVQSFPQYNLNRLVTVYTIEGRPSTSVIYSNSPAPPIVHTITPRKANRKTVVRQRAKSANYDRICTRCMIEPRIILTTNYQRQNYFSHLCINCNKELVDYHQKPHLVQSENDRTWKP</sequence>
<keyword evidence="6 8" id="KW-0342">GTP-binding</keyword>
<proteinExistence type="inferred from homology"/>
<dbReference type="PROSITE" id="PS51418">
    <property type="entry name" value="RAN"/>
    <property type="match status" value="1"/>
</dbReference>
<comment type="function">
    <text evidence="8">GTP-binding protein involved in nucleocytoplasmic transport. Required for the import of protein into the nucleus and also for RNA export. Involved in chromatin condensation and control of cell cycle.</text>
</comment>
<dbReference type="NCBIfam" id="TIGR00231">
    <property type="entry name" value="small_GTP"/>
    <property type="match status" value="1"/>
</dbReference>
<organism evidence="10 11">
    <name type="scientific">Rotaria sordida</name>
    <dbReference type="NCBI Taxonomy" id="392033"/>
    <lineage>
        <taxon>Eukaryota</taxon>
        <taxon>Metazoa</taxon>
        <taxon>Spiralia</taxon>
        <taxon>Gnathifera</taxon>
        <taxon>Rotifera</taxon>
        <taxon>Eurotatoria</taxon>
        <taxon>Bdelloidea</taxon>
        <taxon>Philodinida</taxon>
        <taxon>Philodinidae</taxon>
        <taxon>Rotaria</taxon>
    </lineage>
</organism>
<dbReference type="GO" id="GO:0005525">
    <property type="term" value="F:GTP binding"/>
    <property type="evidence" value="ECO:0007669"/>
    <property type="project" value="UniProtKB-KW"/>
</dbReference>
<dbReference type="OrthoDB" id="10015480at2759"/>
<comment type="subcellular location">
    <subcellularLocation>
        <location evidence="1 8">Nucleus</location>
    </subcellularLocation>
</comment>
<keyword evidence="9" id="KW-0812">Transmembrane</keyword>
<dbReference type="Pfam" id="PF00071">
    <property type="entry name" value="Ras"/>
    <property type="match status" value="1"/>
</dbReference>
<dbReference type="EMBL" id="CAJNOO010000106">
    <property type="protein sequence ID" value="CAF0805862.1"/>
    <property type="molecule type" value="Genomic_DNA"/>
</dbReference>
<feature type="transmembrane region" description="Helical" evidence="9">
    <location>
        <begin position="105"/>
        <end position="127"/>
    </location>
</feature>
<dbReference type="PANTHER" id="PTHR24071:SF0">
    <property type="entry name" value="GTP-BINDING NUCLEAR PROTEIN RAN"/>
    <property type="match status" value="1"/>
</dbReference>
<evidence type="ECO:0000256" key="8">
    <source>
        <dbReference type="RuleBase" id="RU363057"/>
    </source>
</evidence>
<evidence type="ECO:0000256" key="4">
    <source>
        <dbReference type="ARBA" id="ARBA00022741"/>
    </source>
</evidence>
<dbReference type="GO" id="GO:0000054">
    <property type="term" value="P:ribosomal subunit export from nucleus"/>
    <property type="evidence" value="ECO:0007669"/>
    <property type="project" value="TreeGrafter"/>
</dbReference>
<keyword evidence="3 8" id="KW-0813">Transport</keyword>
<dbReference type="PRINTS" id="PR00627">
    <property type="entry name" value="GTPRANTC4"/>
</dbReference>
<dbReference type="InterPro" id="IPR005225">
    <property type="entry name" value="Small_GTP-bd"/>
</dbReference>
<dbReference type="Gene3D" id="3.40.50.300">
    <property type="entry name" value="P-loop containing nucleotide triphosphate hydrolases"/>
    <property type="match status" value="1"/>
</dbReference>
<keyword evidence="9" id="KW-0472">Membrane</keyword>
<evidence type="ECO:0000256" key="9">
    <source>
        <dbReference type="SAM" id="Phobius"/>
    </source>
</evidence>
<dbReference type="SUPFAM" id="SSF52540">
    <property type="entry name" value="P-loop containing nucleoside triphosphate hydrolases"/>
    <property type="match status" value="1"/>
</dbReference>
<dbReference type="InterPro" id="IPR027417">
    <property type="entry name" value="P-loop_NTPase"/>
</dbReference>
<protein>
    <recommendedName>
        <fullName evidence="8">GTP-binding nuclear protein</fullName>
    </recommendedName>
</protein>
<evidence type="ECO:0000256" key="7">
    <source>
        <dbReference type="ARBA" id="ARBA00023242"/>
    </source>
</evidence>
<evidence type="ECO:0000313" key="11">
    <source>
        <dbReference type="Proteomes" id="UP000663882"/>
    </source>
</evidence>
<gene>
    <name evidence="10" type="ORF">RFH988_LOCUS4165</name>
</gene>
<evidence type="ECO:0000256" key="2">
    <source>
        <dbReference type="ARBA" id="ARBA00008028"/>
    </source>
</evidence>
<dbReference type="InterPro" id="IPR001806">
    <property type="entry name" value="Small_GTPase"/>
</dbReference>
<evidence type="ECO:0000256" key="1">
    <source>
        <dbReference type="ARBA" id="ARBA00004123"/>
    </source>
</evidence>
<evidence type="ECO:0000256" key="3">
    <source>
        <dbReference type="ARBA" id="ARBA00022448"/>
    </source>
</evidence>
<comment type="similarity">
    <text evidence="2 8">Belongs to the small GTPase superfamily. Ran family.</text>
</comment>
<comment type="caution">
    <text evidence="10">The sequence shown here is derived from an EMBL/GenBank/DDBJ whole genome shotgun (WGS) entry which is preliminary data.</text>
</comment>
<dbReference type="GO" id="GO:0005737">
    <property type="term" value="C:cytoplasm"/>
    <property type="evidence" value="ECO:0007669"/>
    <property type="project" value="TreeGrafter"/>
</dbReference>
<name>A0A813TB36_9BILA</name>
<dbReference type="AlphaFoldDB" id="A0A813TB36"/>
<dbReference type="GO" id="GO:0003924">
    <property type="term" value="F:GTPase activity"/>
    <property type="evidence" value="ECO:0007669"/>
    <property type="project" value="InterPro"/>
</dbReference>
<evidence type="ECO:0000313" key="10">
    <source>
        <dbReference type="EMBL" id="CAF0805862.1"/>
    </source>
</evidence>
<feature type="transmembrane region" description="Helical" evidence="9">
    <location>
        <begin position="186"/>
        <end position="208"/>
    </location>
</feature>
<evidence type="ECO:0000256" key="6">
    <source>
        <dbReference type="ARBA" id="ARBA00023134"/>
    </source>
</evidence>
<keyword evidence="9" id="KW-1133">Transmembrane helix</keyword>
<dbReference type="SMART" id="SM00173">
    <property type="entry name" value="RAS"/>
    <property type="match status" value="1"/>
</dbReference>
<dbReference type="PANTHER" id="PTHR24071">
    <property type="entry name" value="RAN GTPASE"/>
    <property type="match status" value="1"/>
</dbReference>
<dbReference type="PROSITE" id="PS51419">
    <property type="entry name" value="RAB"/>
    <property type="match status" value="1"/>
</dbReference>
<dbReference type="InterPro" id="IPR002041">
    <property type="entry name" value="Ran_GTPase"/>
</dbReference>
<keyword evidence="7 8" id="KW-0539">Nucleus</keyword>
<accession>A0A813TB36</accession>
<dbReference type="GO" id="GO:0006606">
    <property type="term" value="P:protein import into nucleus"/>
    <property type="evidence" value="ECO:0007669"/>
    <property type="project" value="TreeGrafter"/>
</dbReference>
<keyword evidence="4 8" id="KW-0547">Nucleotide-binding</keyword>
<dbReference type="Proteomes" id="UP000663882">
    <property type="component" value="Unassembled WGS sequence"/>
</dbReference>
<reference evidence="10" key="1">
    <citation type="submission" date="2021-02" db="EMBL/GenBank/DDBJ databases">
        <authorList>
            <person name="Nowell W R."/>
        </authorList>
    </citation>
    <scope>NUCLEOTIDE SEQUENCE</scope>
</reference>
<dbReference type="SMART" id="SM00176">
    <property type="entry name" value="RAN"/>
    <property type="match status" value="1"/>
</dbReference>
<dbReference type="SMART" id="SM00175">
    <property type="entry name" value="RAB"/>
    <property type="match status" value="1"/>
</dbReference>
<dbReference type="SMART" id="SM00174">
    <property type="entry name" value="RHO"/>
    <property type="match status" value="1"/>
</dbReference>
<keyword evidence="5 8" id="KW-0653">Protein transport</keyword>